<dbReference type="InterPro" id="IPR004843">
    <property type="entry name" value="Calcineurin-like_PHP"/>
</dbReference>
<dbReference type="AlphaFoldDB" id="A0A1E8GPZ2"/>
<gene>
    <name evidence="2" type="ORF">BG261_00050</name>
</gene>
<keyword evidence="3" id="KW-1185">Reference proteome</keyword>
<dbReference type="Proteomes" id="UP000178622">
    <property type="component" value="Unassembled WGS sequence"/>
</dbReference>
<sequence length="284" mass="31499">MMKFISKIMTIFLVIIAIIIGGTLYAFKIEPYQVRVKEYQINDTSANKQELRIAQISDTHIKEDYTTENLSKVINKLNASNPDIVVFTGDLYDNYAKYNDDANLINELSKIKSKYGKFAIWGNHDYGGGASIQYPTIMENSGFQLLSNENTEITTDNGKIISLTGIDDSMLGNPSTENLAENINADYKILLSHEPDSLNNYINYDYNLAMSGHSHGGQVNIPFFPSINEAATSTTNLASNYKKGLYHIGENGLQNIFVNSGIGTTHISARFGVTPEISILKISL</sequence>
<evidence type="ECO:0000259" key="1">
    <source>
        <dbReference type="Pfam" id="PF00149"/>
    </source>
</evidence>
<dbReference type="Gene3D" id="3.60.21.10">
    <property type="match status" value="1"/>
</dbReference>
<dbReference type="GO" id="GO:0016020">
    <property type="term" value="C:membrane"/>
    <property type="evidence" value="ECO:0007669"/>
    <property type="project" value="GOC"/>
</dbReference>
<dbReference type="GO" id="GO:0009245">
    <property type="term" value="P:lipid A biosynthetic process"/>
    <property type="evidence" value="ECO:0007669"/>
    <property type="project" value="TreeGrafter"/>
</dbReference>
<dbReference type="STRING" id="1859473.BG261_00050"/>
<dbReference type="PANTHER" id="PTHR31302:SF25">
    <property type="entry name" value="PHOSPHOESTERASE"/>
    <property type="match status" value="1"/>
</dbReference>
<dbReference type="CDD" id="cd07385">
    <property type="entry name" value="MPP_YkuE_C"/>
    <property type="match status" value="1"/>
</dbReference>
<name>A0A1E8GPZ2_9LACT</name>
<dbReference type="InterPro" id="IPR029052">
    <property type="entry name" value="Metallo-depent_PP-like"/>
</dbReference>
<dbReference type="EMBL" id="MKIR01000001">
    <property type="protein sequence ID" value="OFI50315.1"/>
    <property type="molecule type" value="Genomic_DNA"/>
</dbReference>
<organism evidence="2 3">
    <name type="scientific">Floricoccus tropicus</name>
    <dbReference type="NCBI Taxonomy" id="1859473"/>
    <lineage>
        <taxon>Bacteria</taxon>
        <taxon>Bacillati</taxon>
        <taxon>Bacillota</taxon>
        <taxon>Bacilli</taxon>
        <taxon>Lactobacillales</taxon>
        <taxon>Streptococcaceae</taxon>
        <taxon>Floricoccus</taxon>
    </lineage>
</organism>
<feature type="domain" description="Calcineurin-like phosphoesterase" evidence="1">
    <location>
        <begin position="51"/>
        <end position="216"/>
    </location>
</feature>
<evidence type="ECO:0000313" key="2">
    <source>
        <dbReference type="EMBL" id="OFI50315.1"/>
    </source>
</evidence>
<accession>A0A1E8GPZ2</accession>
<dbReference type="InterPro" id="IPR051158">
    <property type="entry name" value="Metallophosphoesterase_sf"/>
</dbReference>
<dbReference type="SUPFAM" id="SSF56300">
    <property type="entry name" value="Metallo-dependent phosphatases"/>
    <property type="match status" value="1"/>
</dbReference>
<protein>
    <submittedName>
        <fullName evidence="2">Phosphatase</fullName>
    </submittedName>
</protein>
<proteinExistence type="predicted"/>
<reference evidence="3" key="1">
    <citation type="submission" date="2016-09" db="EMBL/GenBank/DDBJ databases">
        <title>Draft genome sequence of a novel species of the family Streptococcaceae isolated from flowers.</title>
        <authorList>
            <person name="Chuah L.-O."/>
            <person name="Yap K.-P."/>
            <person name="Thong K.L."/>
            <person name="Liong M.T."/>
            <person name="Ahmad R."/>
            <person name="Rusul G."/>
        </authorList>
    </citation>
    <scope>NUCLEOTIDE SEQUENCE [LARGE SCALE GENOMIC DNA]</scope>
    <source>
        <strain evidence="3">DF1</strain>
    </source>
</reference>
<dbReference type="PANTHER" id="PTHR31302">
    <property type="entry name" value="TRANSMEMBRANE PROTEIN WITH METALLOPHOSPHOESTERASE DOMAIN-RELATED"/>
    <property type="match status" value="1"/>
</dbReference>
<dbReference type="GO" id="GO:0008758">
    <property type="term" value="F:UDP-2,3-diacylglucosamine hydrolase activity"/>
    <property type="evidence" value="ECO:0007669"/>
    <property type="project" value="TreeGrafter"/>
</dbReference>
<dbReference type="Pfam" id="PF00149">
    <property type="entry name" value="Metallophos"/>
    <property type="match status" value="1"/>
</dbReference>
<evidence type="ECO:0000313" key="3">
    <source>
        <dbReference type="Proteomes" id="UP000178622"/>
    </source>
</evidence>
<comment type="caution">
    <text evidence="2">The sequence shown here is derived from an EMBL/GenBank/DDBJ whole genome shotgun (WGS) entry which is preliminary data.</text>
</comment>